<evidence type="ECO:0000256" key="7">
    <source>
        <dbReference type="PIRSR" id="PIRSR615527-1"/>
    </source>
</evidence>
<dbReference type="GO" id="GO:0034722">
    <property type="term" value="F:gamma-glutamyl-peptidase activity"/>
    <property type="evidence" value="ECO:0007669"/>
    <property type="project" value="UniProtKB-UniRule"/>
</dbReference>
<dbReference type="EMBL" id="CAJPIZ010011239">
    <property type="protein sequence ID" value="CAG2113023.1"/>
    <property type="molecule type" value="Genomic_DNA"/>
</dbReference>
<evidence type="ECO:0000256" key="8">
    <source>
        <dbReference type="PROSITE-ProRule" id="PRU00607"/>
    </source>
</evidence>
<dbReference type="InterPro" id="IPR011697">
    <property type="entry name" value="Peptidase_C26"/>
</dbReference>
<comment type="similarity">
    <text evidence="2">Belongs to the peptidase C26 family.</text>
</comment>
<evidence type="ECO:0000256" key="5">
    <source>
        <dbReference type="ARBA" id="ARBA00022729"/>
    </source>
</evidence>
<dbReference type="Gene3D" id="3.40.50.880">
    <property type="match status" value="2"/>
</dbReference>
<dbReference type="Pfam" id="PF07722">
    <property type="entry name" value="Peptidase_C26"/>
    <property type="match status" value="1"/>
</dbReference>
<dbReference type="PROSITE" id="PS51275">
    <property type="entry name" value="PEPTIDASE_C26_GGH"/>
    <property type="match status" value="1"/>
</dbReference>
<dbReference type="AlphaFoldDB" id="A0A7R9Q571"/>
<dbReference type="GO" id="GO:0005773">
    <property type="term" value="C:vacuole"/>
    <property type="evidence" value="ECO:0007669"/>
    <property type="project" value="TreeGrafter"/>
</dbReference>
<keyword evidence="6 8" id="KW-0378">Hydrolase</keyword>
<keyword evidence="5" id="KW-0732">Signal</keyword>
<protein>
    <recommendedName>
        <fullName evidence="3 8">folate gamma-glutamyl hydrolase</fullName>
        <ecNumber evidence="3 8">3.4.19.9</ecNumber>
    </recommendedName>
</protein>
<dbReference type="InterPro" id="IPR015527">
    <property type="entry name" value="Pept_C26_g-glut_hydrolase"/>
</dbReference>
<evidence type="ECO:0000256" key="1">
    <source>
        <dbReference type="ARBA" id="ARBA00004239"/>
    </source>
</evidence>
<dbReference type="GO" id="GO:0005576">
    <property type="term" value="C:extracellular region"/>
    <property type="evidence" value="ECO:0007669"/>
    <property type="project" value="UniProtKB-SubCell"/>
</dbReference>
<evidence type="ECO:0000313" key="10">
    <source>
        <dbReference type="Proteomes" id="UP000759131"/>
    </source>
</evidence>
<feature type="active site" description="Proton donor" evidence="7">
    <location>
        <position position="290"/>
    </location>
</feature>
<dbReference type="Proteomes" id="UP000759131">
    <property type="component" value="Unassembled WGS sequence"/>
</dbReference>
<keyword evidence="4" id="KW-0964">Secreted</keyword>
<comment type="catalytic activity">
    <reaction evidence="8">
        <text>(6S)-5,6,7,8-tetrahydrofolyl-(gamma-L-Glu)(n) + (n-1) H2O = (6S)-5,6,7,8-tetrahydrofolate + (n-1) L-glutamate</text>
        <dbReference type="Rhea" id="RHEA:56784"/>
        <dbReference type="Rhea" id="RHEA-COMP:14738"/>
        <dbReference type="ChEBI" id="CHEBI:15377"/>
        <dbReference type="ChEBI" id="CHEBI:29985"/>
        <dbReference type="ChEBI" id="CHEBI:57453"/>
        <dbReference type="ChEBI" id="CHEBI:141005"/>
        <dbReference type="EC" id="3.4.19.9"/>
    </reaction>
</comment>
<organism evidence="9">
    <name type="scientific">Medioppia subpectinata</name>
    <dbReference type="NCBI Taxonomy" id="1979941"/>
    <lineage>
        <taxon>Eukaryota</taxon>
        <taxon>Metazoa</taxon>
        <taxon>Ecdysozoa</taxon>
        <taxon>Arthropoda</taxon>
        <taxon>Chelicerata</taxon>
        <taxon>Arachnida</taxon>
        <taxon>Acari</taxon>
        <taxon>Acariformes</taxon>
        <taxon>Sarcoptiformes</taxon>
        <taxon>Oribatida</taxon>
        <taxon>Brachypylina</taxon>
        <taxon>Oppioidea</taxon>
        <taxon>Oppiidae</taxon>
        <taxon>Medioppia</taxon>
    </lineage>
</organism>
<dbReference type="EMBL" id="OC865814">
    <property type="protein sequence ID" value="CAD7632593.1"/>
    <property type="molecule type" value="Genomic_DNA"/>
</dbReference>
<feature type="active site" description="Nucleophile" evidence="7 8">
    <location>
        <position position="177"/>
    </location>
</feature>
<feature type="non-terminal residue" evidence="9">
    <location>
        <position position="1"/>
    </location>
</feature>
<evidence type="ECO:0000256" key="2">
    <source>
        <dbReference type="ARBA" id="ARBA00011083"/>
    </source>
</evidence>
<keyword evidence="10" id="KW-1185">Reference proteome</keyword>
<dbReference type="EC" id="3.4.19.9" evidence="3 8"/>
<dbReference type="PROSITE" id="PS51273">
    <property type="entry name" value="GATASE_TYPE_1"/>
    <property type="match status" value="1"/>
</dbReference>
<evidence type="ECO:0000256" key="3">
    <source>
        <dbReference type="ARBA" id="ARBA00012886"/>
    </source>
</evidence>
<sequence length="365" mass="41418">MSKIPEMGACNTNDVALTLNMTANFKESRMFADANPALIEGVEFVSTWESLSPERPIYGVQWHPEKNSYEFDAHKRIPHTTHAVRVAQKIWYASPVTQSYIAASYVKYLEGAGARVVPIMVNQTDEYYKRMIEMTNGLLLPGGDVDLRTSGYALASAQLIKYAHANASRPYPIWATCQGFEFLALFMSKLPDLPLCSAYDVALPLNMTMGFKESRLFSGADPTIIEILQKEAVTHNYHYMCLTMDQYNSSPELKSTFKILSTNVDLNGVEFVSTWESVSTERPIYGVIWHPEHNAYEFDSHKHIPHTANAVLVAQFMANFFVNECRKVWTPPIAVTDEMAMLIYNYQLLYTASQTGEPYEFEQIY</sequence>
<comment type="subcellular location">
    <subcellularLocation>
        <location evidence="1">Secreted</location>
        <location evidence="1">Extracellular space</location>
    </subcellularLocation>
</comment>
<accession>A0A7R9Q571</accession>
<feature type="active site" evidence="8">
    <location>
        <position position="290"/>
    </location>
</feature>
<evidence type="ECO:0000313" key="9">
    <source>
        <dbReference type="EMBL" id="CAD7632593.1"/>
    </source>
</evidence>
<dbReference type="InterPro" id="IPR029062">
    <property type="entry name" value="Class_I_gatase-like"/>
</dbReference>
<evidence type="ECO:0000256" key="4">
    <source>
        <dbReference type="ARBA" id="ARBA00022525"/>
    </source>
</evidence>
<dbReference type="GO" id="GO:0046900">
    <property type="term" value="P:tetrahydrofolylpolyglutamate metabolic process"/>
    <property type="evidence" value="ECO:0007669"/>
    <property type="project" value="TreeGrafter"/>
</dbReference>
<proteinExistence type="inferred from homology"/>
<dbReference type="PANTHER" id="PTHR11315:SF0">
    <property type="entry name" value="FOLATE GAMMA-GLUTAMYL HYDROLASE"/>
    <property type="match status" value="1"/>
</dbReference>
<dbReference type="OrthoDB" id="64220at2759"/>
<gene>
    <name evidence="9" type="ORF">OSB1V03_LOCUS12996</name>
</gene>
<name>A0A7R9Q571_9ACAR</name>
<dbReference type="SUPFAM" id="SSF52317">
    <property type="entry name" value="Class I glutamine amidotransferase-like"/>
    <property type="match status" value="2"/>
</dbReference>
<reference evidence="9" key="1">
    <citation type="submission" date="2020-11" db="EMBL/GenBank/DDBJ databases">
        <authorList>
            <person name="Tran Van P."/>
        </authorList>
    </citation>
    <scope>NUCLEOTIDE SEQUENCE</scope>
</reference>
<dbReference type="PANTHER" id="PTHR11315">
    <property type="entry name" value="PROTEASE FAMILY C26 GAMMA-GLUTAMYL HYDROLASE"/>
    <property type="match status" value="1"/>
</dbReference>
<evidence type="ECO:0000256" key="6">
    <source>
        <dbReference type="ARBA" id="ARBA00022801"/>
    </source>
</evidence>